<feature type="transmembrane region" description="Helical" evidence="9">
    <location>
        <begin position="364"/>
        <end position="386"/>
    </location>
</feature>
<evidence type="ECO:0000256" key="2">
    <source>
        <dbReference type="ARBA" id="ARBA00008540"/>
    </source>
</evidence>
<dbReference type="GO" id="GO:0005304">
    <property type="term" value="F:L-valine transmembrane transporter activity"/>
    <property type="evidence" value="ECO:0007669"/>
    <property type="project" value="TreeGrafter"/>
</dbReference>
<dbReference type="GO" id="GO:0015190">
    <property type="term" value="F:L-leucine transmembrane transporter activity"/>
    <property type="evidence" value="ECO:0007669"/>
    <property type="project" value="TreeGrafter"/>
</dbReference>
<dbReference type="PANTHER" id="PTHR30588:SF0">
    <property type="entry name" value="BRANCHED-CHAIN AMINO ACID PERMEASE BRNQ"/>
    <property type="match status" value="1"/>
</dbReference>
<keyword evidence="11" id="KW-1185">Reference proteome</keyword>
<evidence type="ECO:0000313" key="10">
    <source>
        <dbReference type="EMBL" id="SJZ88210.1"/>
    </source>
</evidence>
<evidence type="ECO:0000256" key="5">
    <source>
        <dbReference type="ARBA" id="ARBA00022692"/>
    </source>
</evidence>
<evidence type="ECO:0000256" key="4">
    <source>
        <dbReference type="ARBA" id="ARBA00022475"/>
    </source>
</evidence>
<evidence type="ECO:0000256" key="7">
    <source>
        <dbReference type="ARBA" id="ARBA00022989"/>
    </source>
</evidence>
<feature type="transmembrane region" description="Helical" evidence="9">
    <location>
        <begin position="73"/>
        <end position="94"/>
    </location>
</feature>
<dbReference type="PANTHER" id="PTHR30588">
    <property type="entry name" value="BRANCHED-CHAIN AMINO ACID TRANSPORT SYSTEM 2 CARRIER PROTEIN"/>
    <property type="match status" value="1"/>
</dbReference>
<dbReference type="NCBIfam" id="TIGR00796">
    <property type="entry name" value="livcs"/>
    <property type="match status" value="1"/>
</dbReference>
<dbReference type="GO" id="GO:0015820">
    <property type="term" value="P:L-leucine transport"/>
    <property type="evidence" value="ECO:0007669"/>
    <property type="project" value="TreeGrafter"/>
</dbReference>
<feature type="transmembrane region" description="Helical" evidence="9">
    <location>
        <begin position="307"/>
        <end position="325"/>
    </location>
</feature>
<reference evidence="10 11" key="1">
    <citation type="submission" date="2017-02" db="EMBL/GenBank/DDBJ databases">
        <authorList>
            <person name="Peterson S.W."/>
        </authorList>
    </citation>
    <scope>NUCLEOTIDE SEQUENCE [LARGE SCALE GENOMIC DNA]</scope>
    <source>
        <strain evidence="10 11">ATCC 700028</strain>
    </source>
</reference>
<organism evidence="10 11">
    <name type="scientific">Cetobacterium ceti</name>
    <dbReference type="NCBI Taxonomy" id="180163"/>
    <lineage>
        <taxon>Bacteria</taxon>
        <taxon>Fusobacteriati</taxon>
        <taxon>Fusobacteriota</taxon>
        <taxon>Fusobacteriia</taxon>
        <taxon>Fusobacteriales</taxon>
        <taxon>Fusobacteriaceae</taxon>
        <taxon>Cetobacterium</taxon>
    </lineage>
</organism>
<sequence length="430" mass="46978">MKKTRLDWLIIGLALFSMFFGAGNIIFPPSIGLAMGKHWIISALGFAFTGVGLPVLGVLTMNKVRNFENFAGGISKLFFTLYSLLLMASVVFTNTPRTAATAYELGLLPNLGNFHISPIIISIIFFLVTLYMSINPSKAIDRVGKILTPTIVVIVISLIYLGVTHKIGNPGTPHVHANAFGFGFSQGYQTMDGIMAGLFSMVILADLTTRGYKKENERASIIKRASIVTGLGLSIIYFGLFYLGATANQYFSPNILRAQLVANFVHMFLGQYGNLIFGICVIAACLSTAIALTMVVSEFFSKTYGFAYKKVAIVSCLVSGFMANFGVDKIVKFAEPILGILYPITIVLIFLGIMNIGNQNVRRFCVSVAGLFALLQIIVDGTNIMILEKIFYSFPLASQGFIWVIPTVVVGVITYFFNRKSEKNVVEVQA</sequence>
<comment type="similarity">
    <text evidence="2">Belongs to the branched chain amino acid transporter family.</text>
</comment>
<gene>
    <name evidence="10" type="ORF">SAMN02745174_01838</name>
</gene>
<keyword evidence="6" id="KW-0029">Amino-acid transport</keyword>
<evidence type="ECO:0000256" key="9">
    <source>
        <dbReference type="SAM" id="Phobius"/>
    </source>
</evidence>
<keyword evidence="8 9" id="KW-0472">Membrane</keyword>
<comment type="subcellular location">
    <subcellularLocation>
        <location evidence="1">Cell membrane</location>
        <topology evidence="1">Multi-pass membrane protein</topology>
    </subcellularLocation>
</comment>
<feature type="transmembrane region" description="Helical" evidence="9">
    <location>
        <begin position="275"/>
        <end position="295"/>
    </location>
</feature>
<dbReference type="Pfam" id="PF05525">
    <property type="entry name" value="Branch_AA_trans"/>
    <property type="match status" value="1"/>
</dbReference>
<evidence type="ECO:0000313" key="11">
    <source>
        <dbReference type="Proteomes" id="UP000191153"/>
    </source>
</evidence>
<keyword evidence="4" id="KW-1003">Cell membrane</keyword>
<feature type="transmembrane region" description="Helical" evidence="9">
    <location>
        <begin position="114"/>
        <end position="134"/>
    </location>
</feature>
<name>A0A1T4P9G9_9FUSO</name>
<dbReference type="GO" id="GO:0015818">
    <property type="term" value="P:isoleucine transport"/>
    <property type="evidence" value="ECO:0007669"/>
    <property type="project" value="TreeGrafter"/>
</dbReference>
<feature type="transmembrane region" description="Helical" evidence="9">
    <location>
        <begin position="225"/>
        <end position="245"/>
    </location>
</feature>
<feature type="transmembrane region" description="Helical" evidence="9">
    <location>
        <begin position="392"/>
        <end position="417"/>
    </location>
</feature>
<keyword evidence="3" id="KW-0813">Transport</keyword>
<feature type="transmembrane region" description="Helical" evidence="9">
    <location>
        <begin position="337"/>
        <end position="357"/>
    </location>
</feature>
<dbReference type="GO" id="GO:0005886">
    <property type="term" value="C:plasma membrane"/>
    <property type="evidence" value="ECO:0007669"/>
    <property type="project" value="UniProtKB-SubCell"/>
</dbReference>
<dbReference type="RefSeq" id="WP_078694298.1">
    <property type="nucleotide sequence ID" value="NZ_FUWX01000013.1"/>
</dbReference>
<evidence type="ECO:0000256" key="8">
    <source>
        <dbReference type="ARBA" id="ARBA00023136"/>
    </source>
</evidence>
<feature type="transmembrane region" description="Helical" evidence="9">
    <location>
        <begin position="39"/>
        <end position="61"/>
    </location>
</feature>
<proteinExistence type="inferred from homology"/>
<evidence type="ECO:0000256" key="1">
    <source>
        <dbReference type="ARBA" id="ARBA00004651"/>
    </source>
</evidence>
<dbReference type="GO" id="GO:0015188">
    <property type="term" value="F:L-isoleucine transmembrane transporter activity"/>
    <property type="evidence" value="ECO:0007669"/>
    <property type="project" value="TreeGrafter"/>
</dbReference>
<dbReference type="Gene3D" id="1.20.1740.10">
    <property type="entry name" value="Amino acid/polyamine transporter I"/>
    <property type="match status" value="1"/>
</dbReference>
<keyword evidence="7 9" id="KW-1133">Transmembrane helix</keyword>
<feature type="transmembrane region" description="Helical" evidence="9">
    <location>
        <begin position="187"/>
        <end position="205"/>
    </location>
</feature>
<keyword evidence="5 9" id="KW-0812">Transmembrane</keyword>
<dbReference type="Proteomes" id="UP000191153">
    <property type="component" value="Unassembled WGS sequence"/>
</dbReference>
<protein>
    <submittedName>
        <fullName evidence="10">Branched-chain amino acid:cation transporter, LIVCS family</fullName>
    </submittedName>
</protein>
<evidence type="ECO:0000256" key="3">
    <source>
        <dbReference type="ARBA" id="ARBA00022448"/>
    </source>
</evidence>
<dbReference type="AlphaFoldDB" id="A0A1T4P9G9"/>
<accession>A0A1T4P9G9</accession>
<dbReference type="OrthoDB" id="9783920at2"/>
<dbReference type="EMBL" id="FUWX01000013">
    <property type="protein sequence ID" value="SJZ88210.1"/>
    <property type="molecule type" value="Genomic_DNA"/>
</dbReference>
<feature type="transmembrane region" description="Helical" evidence="9">
    <location>
        <begin position="146"/>
        <end position="167"/>
    </location>
</feature>
<evidence type="ECO:0000256" key="6">
    <source>
        <dbReference type="ARBA" id="ARBA00022970"/>
    </source>
</evidence>
<feature type="transmembrane region" description="Helical" evidence="9">
    <location>
        <begin position="7"/>
        <end position="27"/>
    </location>
</feature>
<dbReference type="InterPro" id="IPR004685">
    <property type="entry name" value="Brnchd-chn_aa_trnsp_Livcs"/>
</dbReference>